<sequence>MRPPGLMELTMKKTRTRLMSATAAAMVALAPVAMAPATLAQPAAEQPAANPVATPIADAAGVTPAPIAIGELEKVNPHWRDLIRGRDNVKEVWAGSVSMDRAVPLVWIHPKGLEGDAIYAPRPTLYVLNGADGGEGKASWLYQTDIIDFFSDKDVNVVIVQSGEFSYYTDWVDEHTKLGKQTWETFLTKELPEALEAKIGGNGKRGIIGMSMSATSVLNFAQHSPDLYDGIGSFSGCAQTSDEIGAQAIQLVLDRKGVTGEQMWGPRPGDVWTHNDPLVNAEKLAGQQMYISNGTGLWGEWDTTAHPNVDDETQLIAQRTTGSVIEGGTNFCTNVFKSKLDSLGIEAHWDLGNAGTHSWGYWQDDLHDSWDVLFSKVLYN</sequence>
<feature type="signal peptide" evidence="1">
    <location>
        <begin position="1"/>
        <end position="35"/>
    </location>
</feature>
<dbReference type="Pfam" id="PF00756">
    <property type="entry name" value="Esterase"/>
    <property type="match status" value="1"/>
</dbReference>
<dbReference type="GO" id="GO:0016747">
    <property type="term" value="F:acyltransferase activity, transferring groups other than amino-acyl groups"/>
    <property type="evidence" value="ECO:0007669"/>
    <property type="project" value="TreeGrafter"/>
</dbReference>
<dbReference type="InterPro" id="IPR000801">
    <property type="entry name" value="Esterase-like"/>
</dbReference>
<gene>
    <name evidence="2" type="ORF">HMPREF1650_08495</name>
</gene>
<dbReference type="EMBL" id="JRNE01000058">
    <property type="protein sequence ID" value="KGF16155.1"/>
    <property type="molecule type" value="Genomic_DNA"/>
</dbReference>
<dbReference type="SUPFAM" id="SSF53474">
    <property type="entry name" value="alpha/beta-Hydrolases"/>
    <property type="match status" value="1"/>
</dbReference>
<reference evidence="2 3" key="1">
    <citation type="submission" date="2014-07" db="EMBL/GenBank/DDBJ databases">
        <authorList>
            <person name="McCorrison J."/>
            <person name="Sanka R."/>
            <person name="Torralba M."/>
            <person name="Gillis M."/>
            <person name="Haft D.H."/>
            <person name="Methe B."/>
            <person name="Sutton G."/>
            <person name="Nelson K.E."/>
        </authorList>
    </citation>
    <scope>NUCLEOTIDE SEQUENCE [LARGE SCALE GENOMIC DNA]</scope>
    <source>
        <strain evidence="2 3">DNF00450</strain>
    </source>
</reference>
<dbReference type="InterPro" id="IPR029058">
    <property type="entry name" value="AB_hydrolase_fold"/>
</dbReference>
<evidence type="ECO:0000313" key="2">
    <source>
        <dbReference type="EMBL" id="KGF16155.1"/>
    </source>
</evidence>
<dbReference type="AlphaFoldDB" id="A0A095Y129"/>
<evidence type="ECO:0000313" key="3">
    <source>
        <dbReference type="Proteomes" id="UP000029548"/>
    </source>
</evidence>
<comment type="caution">
    <text evidence="2">The sequence shown here is derived from an EMBL/GenBank/DDBJ whole genome shotgun (WGS) entry which is preliminary data.</text>
</comment>
<dbReference type="eggNOG" id="COG0627">
    <property type="taxonomic scope" value="Bacteria"/>
</dbReference>
<proteinExistence type="predicted"/>
<name>A0A095Y129_9CORY</name>
<evidence type="ECO:0008006" key="4">
    <source>
        <dbReference type="Google" id="ProtNLM"/>
    </source>
</evidence>
<dbReference type="Proteomes" id="UP000029548">
    <property type="component" value="Unassembled WGS sequence"/>
</dbReference>
<keyword evidence="1" id="KW-0732">Signal</keyword>
<dbReference type="PANTHER" id="PTHR48098">
    <property type="entry name" value="ENTEROCHELIN ESTERASE-RELATED"/>
    <property type="match status" value="1"/>
</dbReference>
<dbReference type="PANTHER" id="PTHR48098:SF1">
    <property type="entry name" value="DIACYLGLYCEROL ACYLTRANSFERASE_MYCOLYLTRANSFERASE AG85A"/>
    <property type="match status" value="1"/>
</dbReference>
<dbReference type="InterPro" id="IPR050583">
    <property type="entry name" value="Mycobacterial_A85_antigen"/>
</dbReference>
<feature type="chain" id="PRO_5001921725" description="Esterase" evidence="1">
    <location>
        <begin position="36"/>
        <end position="380"/>
    </location>
</feature>
<organism evidence="2 3">
    <name type="scientific">Corynebacterium freneyi DNF00450</name>
    <dbReference type="NCBI Taxonomy" id="1287475"/>
    <lineage>
        <taxon>Bacteria</taxon>
        <taxon>Bacillati</taxon>
        <taxon>Actinomycetota</taxon>
        <taxon>Actinomycetes</taxon>
        <taxon>Mycobacteriales</taxon>
        <taxon>Corynebacteriaceae</taxon>
        <taxon>Corynebacterium</taxon>
    </lineage>
</organism>
<accession>A0A095Y129</accession>
<evidence type="ECO:0000256" key="1">
    <source>
        <dbReference type="SAM" id="SignalP"/>
    </source>
</evidence>
<dbReference type="Gene3D" id="3.40.50.1820">
    <property type="entry name" value="alpha/beta hydrolase"/>
    <property type="match status" value="1"/>
</dbReference>
<protein>
    <recommendedName>
        <fullName evidence="4">Esterase</fullName>
    </recommendedName>
</protein>